<evidence type="ECO:0000256" key="1">
    <source>
        <dbReference type="SAM" id="MobiDB-lite"/>
    </source>
</evidence>
<dbReference type="EMBL" id="CP041692">
    <property type="protein sequence ID" value="QDP97364.1"/>
    <property type="molecule type" value="Genomic_DNA"/>
</dbReference>
<accession>A0A516Q1R7</accession>
<feature type="region of interest" description="Disordered" evidence="1">
    <location>
        <begin position="88"/>
        <end position="111"/>
    </location>
</feature>
<proteinExistence type="predicted"/>
<keyword evidence="4" id="KW-1185">Reference proteome</keyword>
<dbReference type="KEGG" id="mik:FOE78_16835"/>
<dbReference type="SMART" id="SM00909">
    <property type="entry name" value="Germane"/>
    <property type="match status" value="1"/>
</dbReference>
<evidence type="ECO:0000313" key="4">
    <source>
        <dbReference type="Proteomes" id="UP000319263"/>
    </source>
</evidence>
<sequence>MAPRDGGGDRPARWRSTVRGHTPDRAAGGRKAADREAGGRVAGGRRRRARRDSPHLGGGAAMIRVLRGIALLLVPLVCTTGCTLDAQQEPEPITSDPQRADQQQPDSEQATTQQVVYLVRDGHLAPVDRWVVAAGGVDAVLRAVVGGPTAAEQAAGYQSALPVMRTALHARIIDGVATISVPAGLVALGASRQVMAVGQLVYSVTEIDGVDQVQLDNGGTVELPVSDGALTSAPVDRSDYAAIAPR</sequence>
<name>A0A516Q1R7_9ACTN</name>
<feature type="region of interest" description="Disordered" evidence="1">
    <location>
        <begin position="1"/>
        <end position="56"/>
    </location>
</feature>
<reference evidence="3 4" key="1">
    <citation type="submission" date="2019-07" db="EMBL/GenBank/DDBJ databases">
        <title>Microlunatus dokdonensis sp. nov. isolated from the rhizospheric soil of the wild plant Elymus tsukushiensis.</title>
        <authorList>
            <person name="Ghim S.-Y."/>
            <person name="Hwang Y.-J."/>
            <person name="Son J.-S."/>
            <person name="Shin J.-H."/>
        </authorList>
    </citation>
    <scope>NUCLEOTIDE SEQUENCE [LARGE SCALE GENOMIC DNA]</scope>
    <source>
        <strain evidence="3 4">KUDC0627</strain>
    </source>
</reference>
<dbReference type="Pfam" id="PF10646">
    <property type="entry name" value="Germane"/>
    <property type="match status" value="1"/>
</dbReference>
<organism evidence="3 4">
    <name type="scientific">Microlunatus elymi</name>
    <dbReference type="NCBI Taxonomy" id="2596828"/>
    <lineage>
        <taxon>Bacteria</taxon>
        <taxon>Bacillati</taxon>
        <taxon>Actinomycetota</taxon>
        <taxon>Actinomycetes</taxon>
        <taxon>Propionibacteriales</taxon>
        <taxon>Propionibacteriaceae</taxon>
        <taxon>Microlunatus</taxon>
    </lineage>
</organism>
<evidence type="ECO:0000259" key="2">
    <source>
        <dbReference type="SMART" id="SM00909"/>
    </source>
</evidence>
<dbReference type="Proteomes" id="UP000319263">
    <property type="component" value="Chromosome"/>
</dbReference>
<dbReference type="OrthoDB" id="4720181at2"/>
<dbReference type="AlphaFoldDB" id="A0A516Q1R7"/>
<gene>
    <name evidence="3" type="ORF">FOE78_16835</name>
</gene>
<feature type="compositionally biased region" description="Polar residues" evidence="1">
    <location>
        <begin position="95"/>
        <end position="111"/>
    </location>
</feature>
<feature type="compositionally biased region" description="Basic and acidic residues" evidence="1">
    <location>
        <begin position="1"/>
        <end position="12"/>
    </location>
</feature>
<evidence type="ECO:0000313" key="3">
    <source>
        <dbReference type="EMBL" id="QDP97364.1"/>
    </source>
</evidence>
<dbReference type="InterPro" id="IPR019606">
    <property type="entry name" value="GerMN"/>
</dbReference>
<protein>
    <submittedName>
        <fullName evidence="3">GerMN domain-containing protein</fullName>
    </submittedName>
</protein>
<feature type="domain" description="GerMN" evidence="2">
    <location>
        <begin position="137"/>
        <end position="226"/>
    </location>
</feature>